<organism evidence="1 2">
    <name type="scientific">Candidatus Magnetoglobus multicellularis str. Araruama</name>
    <dbReference type="NCBI Taxonomy" id="890399"/>
    <lineage>
        <taxon>Bacteria</taxon>
        <taxon>Pseudomonadati</taxon>
        <taxon>Thermodesulfobacteriota</taxon>
        <taxon>Desulfobacteria</taxon>
        <taxon>Desulfobacterales</taxon>
        <taxon>Desulfobacteraceae</taxon>
        <taxon>Candidatus Magnetoglobus</taxon>
    </lineage>
</organism>
<gene>
    <name evidence="1" type="ORF">OMM_06816</name>
</gene>
<evidence type="ECO:0000313" key="2">
    <source>
        <dbReference type="Proteomes" id="UP000189670"/>
    </source>
</evidence>
<comment type="caution">
    <text evidence="1">The sequence shown here is derived from an EMBL/GenBank/DDBJ whole genome shotgun (WGS) entry which is preliminary data.</text>
</comment>
<protein>
    <submittedName>
        <fullName evidence="1">Uncharacterized protein</fullName>
    </submittedName>
</protein>
<accession>A0A1V1PFG3</accession>
<reference evidence="2" key="1">
    <citation type="submission" date="2012-11" db="EMBL/GenBank/DDBJ databases">
        <authorList>
            <person name="Lucero-Rivera Y.E."/>
            <person name="Tovar-Ramirez D."/>
        </authorList>
    </citation>
    <scope>NUCLEOTIDE SEQUENCE [LARGE SCALE GENOMIC DNA]</scope>
    <source>
        <strain evidence="2">Araruama</strain>
    </source>
</reference>
<name>A0A1V1PFG3_9BACT</name>
<dbReference type="Proteomes" id="UP000189670">
    <property type="component" value="Unassembled WGS sequence"/>
</dbReference>
<dbReference type="AlphaFoldDB" id="A0A1V1PFG3"/>
<evidence type="ECO:0000313" key="1">
    <source>
        <dbReference type="EMBL" id="ETR73649.1"/>
    </source>
</evidence>
<proteinExistence type="predicted"/>
<dbReference type="EMBL" id="ATBP01000046">
    <property type="protein sequence ID" value="ETR73649.1"/>
    <property type="molecule type" value="Genomic_DNA"/>
</dbReference>
<sequence>MDIVQFYTAVPFPGSPLYKISMDKGWISNKTFEEFRQDKAVMSLPNLPPSVVDEYRKKGYVKFYMRPHQLLKILKLFHLRTIFQTITKGVTFIRWMH</sequence>